<name>A0ACC5R2P9_9HYPH</name>
<dbReference type="EMBL" id="JAENHL010000006">
    <property type="protein sequence ID" value="MBK1866941.1"/>
    <property type="molecule type" value="Genomic_DNA"/>
</dbReference>
<evidence type="ECO:0000313" key="2">
    <source>
        <dbReference type="Proteomes" id="UP000616151"/>
    </source>
</evidence>
<proteinExistence type="predicted"/>
<sequence>MPLNRIILYAMDMEQTVAFYEKFFGFKARKEDGDRIVELVAADGGARLMIHQAGRAQKVGQSQVKLVFDVEDVEAFCADCAKKGLVFSALHQGQGYVFANARDPAKNSISVSSRAYRKS</sequence>
<dbReference type="Proteomes" id="UP000616151">
    <property type="component" value="Unassembled WGS sequence"/>
</dbReference>
<evidence type="ECO:0000313" key="1">
    <source>
        <dbReference type="EMBL" id="MBK1866941.1"/>
    </source>
</evidence>
<accession>A0ACC5R2P9</accession>
<reference evidence="1" key="1">
    <citation type="submission" date="2021-01" db="EMBL/GenBank/DDBJ databases">
        <authorList>
            <person name="Sun Q."/>
        </authorList>
    </citation>
    <scope>NUCLEOTIDE SEQUENCE</scope>
    <source>
        <strain evidence="1">YIM B02566</strain>
    </source>
</reference>
<organism evidence="1 2">
    <name type="scientific">Taklimakanibacter albus</name>
    <dbReference type="NCBI Taxonomy" id="2800327"/>
    <lineage>
        <taxon>Bacteria</taxon>
        <taxon>Pseudomonadati</taxon>
        <taxon>Pseudomonadota</taxon>
        <taxon>Alphaproteobacteria</taxon>
        <taxon>Hyphomicrobiales</taxon>
        <taxon>Aestuariivirgaceae</taxon>
        <taxon>Taklimakanibacter</taxon>
    </lineage>
</organism>
<gene>
    <name evidence="1" type="ORF">JHL16_11295</name>
</gene>
<keyword evidence="2" id="KW-1185">Reference proteome</keyword>
<comment type="caution">
    <text evidence="1">The sequence shown here is derived from an EMBL/GenBank/DDBJ whole genome shotgun (WGS) entry which is preliminary data.</text>
</comment>
<protein>
    <submittedName>
        <fullName evidence="1">VOC family protein</fullName>
    </submittedName>
</protein>